<protein>
    <submittedName>
        <fullName evidence="4">Myotubularin related protein 11</fullName>
    </submittedName>
</protein>
<dbReference type="InterPro" id="IPR029021">
    <property type="entry name" value="Prot-tyrosine_phosphatase-like"/>
</dbReference>
<comment type="similarity">
    <text evidence="1">Belongs to the protein-tyrosine phosphatase family. Non-receptor class myotubularin subfamily.</text>
</comment>
<dbReference type="Pfam" id="PF12578">
    <property type="entry name" value="3-PAP"/>
    <property type="match status" value="1"/>
</dbReference>
<organism evidence="4 5">
    <name type="scientific">Accipiter nisus</name>
    <name type="common">Eurasian sparrowhawk</name>
    <dbReference type="NCBI Taxonomy" id="211598"/>
    <lineage>
        <taxon>Eukaryota</taxon>
        <taxon>Metazoa</taxon>
        <taxon>Chordata</taxon>
        <taxon>Craniata</taxon>
        <taxon>Vertebrata</taxon>
        <taxon>Euteleostomi</taxon>
        <taxon>Archelosauria</taxon>
        <taxon>Archosauria</taxon>
        <taxon>Dinosauria</taxon>
        <taxon>Saurischia</taxon>
        <taxon>Theropoda</taxon>
        <taxon>Coelurosauria</taxon>
        <taxon>Aves</taxon>
        <taxon>Neognathae</taxon>
        <taxon>Neoaves</taxon>
        <taxon>Telluraves</taxon>
        <taxon>Accipitrimorphae</taxon>
        <taxon>Accipitriformes</taxon>
        <taxon>Accipitridae</taxon>
        <taxon>Accipitrinae</taxon>
        <taxon>Accipiter</taxon>
    </lineage>
</organism>
<evidence type="ECO:0000259" key="3">
    <source>
        <dbReference type="PROSITE" id="PS51339"/>
    </source>
</evidence>
<reference evidence="4" key="1">
    <citation type="submission" date="2025-08" db="UniProtKB">
        <authorList>
            <consortium name="Ensembl"/>
        </authorList>
    </citation>
    <scope>IDENTIFICATION</scope>
</reference>
<dbReference type="SUPFAM" id="SSF50729">
    <property type="entry name" value="PH domain-like"/>
    <property type="match status" value="1"/>
</dbReference>
<name>A0A8B9MI74_9AVES</name>
<feature type="region of interest" description="Disordered" evidence="2">
    <location>
        <begin position="55"/>
        <end position="124"/>
    </location>
</feature>
<dbReference type="InterPro" id="IPR030564">
    <property type="entry name" value="Myotubularin"/>
</dbReference>
<dbReference type="Pfam" id="PF06602">
    <property type="entry name" value="Myotub-related"/>
    <property type="match status" value="2"/>
</dbReference>
<feature type="domain" description="Myotubularin phosphatase" evidence="3">
    <location>
        <begin position="284"/>
        <end position="734"/>
    </location>
</feature>
<dbReference type="PANTHER" id="PTHR10807">
    <property type="entry name" value="MYOTUBULARIN-RELATED"/>
    <property type="match status" value="1"/>
</dbReference>
<dbReference type="SUPFAM" id="SSF52799">
    <property type="entry name" value="(Phosphotyrosine protein) phosphatases II"/>
    <property type="match status" value="1"/>
</dbReference>
<dbReference type="GO" id="GO:0046856">
    <property type="term" value="P:phosphatidylinositol dephosphorylation"/>
    <property type="evidence" value="ECO:0007669"/>
    <property type="project" value="TreeGrafter"/>
</dbReference>
<dbReference type="GO" id="GO:0005737">
    <property type="term" value="C:cytoplasm"/>
    <property type="evidence" value="ECO:0007669"/>
    <property type="project" value="TreeGrafter"/>
</dbReference>
<feature type="region of interest" description="Disordered" evidence="2">
    <location>
        <begin position="631"/>
        <end position="660"/>
    </location>
</feature>
<keyword evidence="5" id="KW-1185">Reference proteome</keyword>
<evidence type="ECO:0000256" key="2">
    <source>
        <dbReference type="SAM" id="MobiDB-lite"/>
    </source>
</evidence>
<reference evidence="4" key="2">
    <citation type="submission" date="2025-09" db="UniProtKB">
        <authorList>
            <consortium name="Ensembl"/>
        </authorList>
    </citation>
    <scope>IDENTIFICATION</scope>
</reference>
<dbReference type="Proteomes" id="UP000694541">
    <property type="component" value="Unplaced"/>
</dbReference>
<proteinExistence type="inferred from homology"/>
<dbReference type="InterPro" id="IPR022587">
    <property type="entry name" value="MTMR12-like_C"/>
</dbReference>
<evidence type="ECO:0000313" key="4">
    <source>
        <dbReference type="Ensembl" id="ENSANIP00000007978.1"/>
    </source>
</evidence>
<sequence length="785" mass="84265">MGCLMPRTPHPATELLPVPSPLTGGPVCDTGGGGELPPGRRAGRVRAVRPSCLLPLRPAGPGGGGGPGCRARGPDRAGRGGRRCSGLQGFSVPAPAAAGPGPPGQSPSAMSGAPGGRRPAFPGLPGELVLEEAADARQRCREGDGSVPGTLLCTNRRVAFLPAQAPGSHAFLHSEYDVALPCIRKLVAASSFTKPKVLTAASTLKFIPEELAVFCRDFRLLRFYFQENGLALQAFRVANAIAQAREAAAWLGDAGEGHDGWCCPAEAPLEDEDEEEGSAATLLFESLRDWEKELKRLGAVGWRVSAVNERFDMAPSLPQYLWVPSGLLDHDLKRTFAHFEERRVPRLCWHHPGGGDLLRAAGFHAASEPGSEDVRCLEALLLGDRGPCVLADTAELPTLTDIQVAHLKLRALCLPGAAAEEKWLSALEGTRWLDHVRTCLRKAVEVASLLAGRRCSVLLQEPSDRDLNCLLASLVQLLGDPHTRTLPGFQSLVQREWVAAGHPFPHRLGLLRRDSPREEAPVFLLFLDCTWQLVRQFPAAFGFTEAYLLALHDSSFAPYFSTFLFSCQRQQGRGSPHQPCSQTYTPVNGWRDPQPGVPQAGRTGSPACRLPTVWDWGLRYSRHQRARFRNPVGAAGTVGPPDAADPQTPSRPTDAWPGPGAGNVFVLTKGTLSPQPFPWRSGRPPPRLSRWAPSLESLGEWGGSPGGSRPPAAPPGLLLPCAAGPSVRLWQRCYLRGLPEAQRGRFAPSPAGLAEELTLLQDRLSAWQPAGPCTKAAGSPLTPSR</sequence>
<dbReference type="AlphaFoldDB" id="A0A8B9MI74"/>
<dbReference type="InterPro" id="IPR010569">
    <property type="entry name" value="Myotubularin-like_Pase_dom"/>
</dbReference>
<dbReference type="PROSITE" id="PS51339">
    <property type="entry name" value="PPASE_MYOTUBULARIN"/>
    <property type="match status" value="1"/>
</dbReference>
<accession>A0A8B9MI74</accession>
<dbReference type="GO" id="GO:0016020">
    <property type="term" value="C:membrane"/>
    <property type="evidence" value="ECO:0007669"/>
    <property type="project" value="TreeGrafter"/>
</dbReference>
<dbReference type="PANTHER" id="PTHR10807:SF51">
    <property type="entry name" value="MYOTUBULARIN-RELATED PROTEIN 11"/>
    <property type="match status" value="1"/>
</dbReference>
<evidence type="ECO:0000313" key="5">
    <source>
        <dbReference type="Proteomes" id="UP000694541"/>
    </source>
</evidence>
<feature type="region of interest" description="Disordered" evidence="2">
    <location>
        <begin position="675"/>
        <end position="712"/>
    </location>
</feature>
<feature type="region of interest" description="Disordered" evidence="2">
    <location>
        <begin position="1"/>
        <end position="21"/>
    </location>
</feature>
<dbReference type="Ensembl" id="ENSANIT00000008249.1">
    <property type="protein sequence ID" value="ENSANIP00000007978.1"/>
    <property type="gene ID" value="ENSANIG00000005404.1"/>
</dbReference>
<evidence type="ECO:0000256" key="1">
    <source>
        <dbReference type="ARBA" id="ARBA00007471"/>
    </source>
</evidence>
<feature type="compositionally biased region" description="Low complexity" evidence="2">
    <location>
        <begin position="106"/>
        <end position="124"/>
    </location>
</feature>